<dbReference type="AlphaFoldDB" id="A0A4Y2VFX8"/>
<sequence length="105" mass="11547">MVTSKLSLTCRKLAASLPSCHDKFVASLHSCHDKFVASLLQTKIAIWEATVKSDELPRSIPHNKRVRKEITDCRKDKSHGSYCIVGGAKRSIVKVLVGGLGWTVT</sequence>
<dbReference type="Proteomes" id="UP000499080">
    <property type="component" value="Unassembled WGS sequence"/>
</dbReference>
<evidence type="ECO:0000313" key="1">
    <source>
        <dbReference type="EMBL" id="GBO23234.1"/>
    </source>
</evidence>
<proteinExistence type="predicted"/>
<protein>
    <submittedName>
        <fullName evidence="1">Uncharacterized protein</fullName>
    </submittedName>
</protein>
<evidence type="ECO:0000313" key="2">
    <source>
        <dbReference type="Proteomes" id="UP000499080"/>
    </source>
</evidence>
<reference evidence="1 2" key="1">
    <citation type="journal article" date="2019" name="Sci. Rep.">
        <title>Orb-weaving spider Araneus ventricosus genome elucidates the spidroin gene catalogue.</title>
        <authorList>
            <person name="Kono N."/>
            <person name="Nakamura H."/>
            <person name="Ohtoshi R."/>
            <person name="Moran D.A.P."/>
            <person name="Shinohara A."/>
            <person name="Yoshida Y."/>
            <person name="Fujiwara M."/>
            <person name="Mori M."/>
            <person name="Tomita M."/>
            <person name="Arakawa K."/>
        </authorList>
    </citation>
    <scope>NUCLEOTIDE SEQUENCE [LARGE SCALE GENOMIC DNA]</scope>
</reference>
<organism evidence="1 2">
    <name type="scientific">Araneus ventricosus</name>
    <name type="common">Orbweaver spider</name>
    <name type="synonym">Epeira ventricosa</name>
    <dbReference type="NCBI Taxonomy" id="182803"/>
    <lineage>
        <taxon>Eukaryota</taxon>
        <taxon>Metazoa</taxon>
        <taxon>Ecdysozoa</taxon>
        <taxon>Arthropoda</taxon>
        <taxon>Chelicerata</taxon>
        <taxon>Arachnida</taxon>
        <taxon>Araneae</taxon>
        <taxon>Araneomorphae</taxon>
        <taxon>Entelegynae</taxon>
        <taxon>Araneoidea</taxon>
        <taxon>Araneidae</taxon>
        <taxon>Araneus</taxon>
    </lineage>
</organism>
<keyword evidence="2" id="KW-1185">Reference proteome</keyword>
<comment type="caution">
    <text evidence="1">The sequence shown here is derived from an EMBL/GenBank/DDBJ whole genome shotgun (WGS) entry which is preliminary data.</text>
</comment>
<gene>
    <name evidence="1" type="ORF">AVEN_27494_1</name>
</gene>
<name>A0A4Y2VFX8_ARAVE</name>
<dbReference type="EMBL" id="BGPR01046268">
    <property type="protein sequence ID" value="GBO23234.1"/>
    <property type="molecule type" value="Genomic_DNA"/>
</dbReference>
<accession>A0A4Y2VFX8</accession>